<proteinExistence type="predicted"/>
<dbReference type="EMBL" id="CAEZWB010000125">
    <property type="protein sequence ID" value="CAB4652881.1"/>
    <property type="molecule type" value="Genomic_DNA"/>
</dbReference>
<reference evidence="1" key="1">
    <citation type="submission" date="2020-05" db="EMBL/GenBank/DDBJ databases">
        <authorList>
            <person name="Chiriac C."/>
            <person name="Salcher M."/>
            <person name="Ghai R."/>
            <person name="Kavagutti S V."/>
        </authorList>
    </citation>
    <scope>NUCLEOTIDE SEQUENCE</scope>
</reference>
<organism evidence="1">
    <name type="scientific">freshwater metagenome</name>
    <dbReference type="NCBI Taxonomy" id="449393"/>
    <lineage>
        <taxon>unclassified sequences</taxon>
        <taxon>metagenomes</taxon>
        <taxon>ecological metagenomes</taxon>
    </lineage>
</organism>
<protein>
    <submittedName>
        <fullName evidence="1">Unannotated protein</fullName>
    </submittedName>
</protein>
<accession>A0A6J6KTE0</accession>
<evidence type="ECO:0000313" key="1">
    <source>
        <dbReference type="EMBL" id="CAB4652881.1"/>
    </source>
</evidence>
<gene>
    <name evidence="1" type="ORF">UFOPK2166_00924</name>
</gene>
<sequence length="82" mass="8908">MPCDPLGPIASRAPLQTLLPPLPLQTLVGLAFPYLLPLRRSPHSAEVQTGYPHFSPLARIFPLFPPLCFGNAAAKAGFMDKR</sequence>
<dbReference type="AlphaFoldDB" id="A0A6J6KTE0"/>
<name>A0A6J6KTE0_9ZZZZ</name>